<dbReference type="RefSeq" id="WP_143410651.1">
    <property type="nucleotide sequence ID" value="NZ_VHSF01000002.1"/>
</dbReference>
<dbReference type="NCBIfam" id="TIGR04131">
    <property type="entry name" value="Bac_Flav_CTERM"/>
    <property type="match status" value="1"/>
</dbReference>
<evidence type="ECO:0000313" key="4">
    <source>
        <dbReference type="Proteomes" id="UP000315131"/>
    </source>
</evidence>
<reference evidence="3 4" key="1">
    <citation type="submission" date="2019-06" db="EMBL/GenBank/DDBJ databases">
        <title>Gramella sabulilitoris sp. nov., isolated from a marine sand.</title>
        <authorList>
            <person name="Yoon J.-H."/>
        </authorList>
    </citation>
    <scope>NUCLEOTIDE SEQUENCE [LARGE SCALE GENOMIC DNA]</scope>
    <source>
        <strain evidence="3 4">HSMS-1</strain>
    </source>
</reference>
<comment type="caution">
    <text evidence="3">The sequence shown here is derived from an EMBL/GenBank/DDBJ whole genome shotgun (WGS) entry which is preliminary data.</text>
</comment>
<dbReference type="InterPro" id="IPR026341">
    <property type="entry name" value="T9SS_type_B"/>
</dbReference>
<accession>A0A550I316</accession>
<feature type="signal peptide" evidence="2">
    <location>
        <begin position="1"/>
        <end position="19"/>
    </location>
</feature>
<dbReference type="Proteomes" id="UP000315131">
    <property type="component" value="Unassembled WGS sequence"/>
</dbReference>
<dbReference type="OrthoDB" id="9765926at2"/>
<proteinExistence type="predicted"/>
<sequence>MKKILNVLLILGNLWFGMAQNSANDCSGAIKICGDGAISSNADGVGRQELTGSNNCNSQEHNSLWLEIEITKAGTLGFNLIPTSSDLNIDYDFFIFGPNANCGALGNAIRCSTTNPLASNASTNRTGMNDMESDTSEGPGASGNNFVKALDVLPGETYFIVIDRPIGNSPFKLEWTGTSTLGGFPFPDGPRINKPNDLETCNSNGVSDFDVSSTSSEIVTQDNTTLTYHESLADASDNLNPIRGMYNSNQPVKTIYARVENNMNGCAKITDFDLIINDGPLIKQDNILERCDLDLNGMEEYVLTDLTGTILNGLDPDSHDVKYFQTQNDAINYRNAIESDYPSTGEESVYARVSERENLLCYNIAEIELTLNAPPQIESVGVFQPQVNSNSNTITLQVSNASDYEYSIGNIDGPYQTSTTFKNVNSGFQTVYIRDLKGCAIVSTEIVILGYDSFFTPNFDGINDFWQIKGISSGNNLVHIFDRYGKLLKKLKTTDRGWDGTFNGINLPSDDYWFNVRLQNGQEFNGHFTLVR</sequence>
<feature type="chain" id="PRO_5022004979" evidence="2">
    <location>
        <begin position="20"/>
        <end position="532"/>
    </location>
</feature>
<organism evidence="3 4">
    <name type="scientific">Christiangramia sabulilitoris</name>
    <dbReference type="NCBI Taxonomy" id="2583991"/>
    <lineage>
        <taxon>Bacteria</taxon>
        <taxon>Pseudomonadati</taxon>
        <taxon>Bacteroidota</taxon>
        <taxon>Flavobacteriia</taxon>
        <taxon>Flavobacteriales</taxon>
        <taxon>Flavobacteriaceae</taxon>
        <taxon>Christiangramia</taxon>
    </lineage>
</organism>
<evidence type="ECO:0000256" key="2">
    <source>
        <dbReference type="SAM" id="SignalP"/>
    </source>
</evidence>
<keyword evidence="2" id="KW-0732">Signal</keyword>
<dbReference type="AlphaFoldDB" id="A0A550I316"/>
<evidence type="ECO:0000313" key="3">
    <source>
        <dbReference type="EMBL" id="TRO65331.1"/>
    </source>
</evidence>
<evidence type="ECO:0000256" key="1">
    <source>
        <dbReference type="SAM" id="MobiDB-lite"/>
    </source>
</evidence>
<protein>
    <submittedName>
        <fullName evidence="3">T9SS type B sorting domain-containing protein</fullName>
    </submittedName>
</protein>
<gene>
    <name evidence="3" type="ORF">FGM01_07955</name>
</gene>
<dbReference type="EMBL" id="VHSF01000002">
    <property type="protein sequence ID" value="TRO65331.1"/>
    <property type="molecule type" value="Genomic_DNA"/>
</dbReference>
<name>A0A550I316_9FLAO</name>
<dbReference type="Pfam" id="PF13585">
    <property type="entry name" value="CHU_C"/>
    <property type="match status" value="1"/>
</dbReference>
<keyword evidence="4" id="KW-1185">Reference proteome</keyword>
<feature type="region of interest" description="Disordered" evidence="1">
    <location>
        <begin position="119"/>
        <end position="142"/>
    </location>
</feature>